<evidence type="ECO:0000313" key="4">
    <source>
        <dbReference type="Proteomes" id="UP000267430"/>
    </source>
</evidence>
<dbReference type="SUPFAM" id="SSF53448">
    <property type="entry name" value="Nucleotide-diphospho-sugar transferases"/>
    <property type="match status" value="1"/>
</dbReference>
<accession>A0A433HE20</accession>
<evidence type="ECO:0000256" key="1">
    <source>
        <dbReference type="ARBA" id="ARBA00006739"/>
    </source>
</evidence>
<protein>
    <submittedName>
        <fullName evidence="3">Glycosyltransferase family 2 protein</fullName>
    </submittedName>
</protein>
<sequence length="328" mass="38740">MFINSMSNITVVLATYRPNLEYIKKQLISIDNQNYTKLDLIVCDDSDNSSYFQLIEKILKETIKNKKFSLIKNEKNIGSNKTFEKLTLLASGEYIAYCDQDDIWEPDKLNKLYKELQDKKALVCYSDLSIINEKDEKIADSFKEISKRLEHIYGENKFDYFIRRNSITGCTMLIDSSTAKSSLPFPDYKVYVHDHWLALFASLNGRVAYVKEPLVQYRIHANNQIGSKILDGINKRDDYFNKKLLFENEKVELLKKRKLNRINPQILSSISDYEEFVQDRINMFNKKNIKNIVKFLKYFPKDKQLILFEFAIFLLPEYFVKKILQKIK</sequence>
<dbReference type="PANTHER" id="PTHR22916:SF3">
    <property type="entry name" value="UDP-GLCNAC:BETAGAL BETA-1,3-N-ACETYLGLUCOSAMINYLTRANSFERASE-LIKE PROTEIN 1"/>
    <property type="match status" value="1"/>
</dbReference>
<organism evidence="3 4">
    <name type="scientific">Peribacillus cavernae</name>
    <dbReference type="NCBI Taxonomy" id="1674310"/>
    <lineage>
        <taxon>Bacteria</taxon>
        <taxon>Bacillati</taxon>
        <taxon>Bacillota</taxon>
        <taxon>Bacilli</taxon>
        <taxon>Bacillales</taxon>
        <taxon>Bacillaceae</taxon>
        <taxon>Peribacillus</taxon>
    </lineage>
</organism>
<dbReference type="EMBL" id="RYZZ01000034">
    <property type="protein sequence ID" value="RUQ26556.1"/>
    <property type="molecule type" value="Genomic_DNA"/>
</dbReference>
<name>A0A433HE20_9BACI</name>
<dbReference type="OrthoDB" id="9802649at2"/>
<dbReference type="RefSeq" id="WP_126866656.1">
    <property type="nucleotide sequence ID" value="NZ_JAUSTX010000032.1"/>
</dbReference>
<keyword evidence="4" id="KW-1185">Reference proteome</keyword>
<dbReference type="GO" id="GO:0016758">
    <property type="term" value="F:hexosyltransferase activity"/>
    <property type="evidence" value="ECO:0007669"/>
    <property type="project" value="UniProtKB-ARBA"/>
</dbReference>
<dbReference type="InterPro" id="IPR029044">
    <property type="entry name" value="Nucleotide-diphossugar_trans"/>
</dbReference>
<dbReference type="CDD" id="cd04196">
    <property type="entry name" value="GT_2_like_d"/>
    <property type="match status" value="1"/>
</dbReference>
<dbReference type="AlphaFoldDB" id="A0A433HE20"/>
<feature type="domain" description="Glycosyltransferase 2-like" evidence="2">
    <location>
        <begin position="10"/>
        <end position="147"/>
    </location>
</feature>
<comment type="caution">
    <text evidence="3">The sequence shown here is derived from an EMBL/GenBank/DDBJ whole genome shotgun (WGS) entry which is preliminary data.</text>
</comment>
<dbReference type="PANTHER" id="PTHR22916">
    <property type="entry name" value="GLYCOSYLTRANSFERASE"/>
    <property type="match status" value="1"/>
</dbReference>
<evidence type="ECO:0000259" key="2">
    <source>
        <dbReference type="Pfam" id="PF00535"/>
    </source>
</evidence>
<gene>
    <name evidence="3" type="ORF">ELQ35_18425</name>
</gene>
<keyword evidence="3" id="KW-0808">Transferase</keyword>
<reference evidence="3 4" key="1">
    <citation type="submission" date="2018-12" db="EMBL/GenBank/DDBJ databases">
        <title>Bacillus chawlae sp. nov., Bacillus glennii sp. nov., and Bacillus saganii sp. nov. Isolated from the Vehicle Assembly Building at Kennedy Space Center where the Viking Spacecraft were Assembled.</title>
        <authorList>
            <person name="Seuylemezian A."/>
            <person name="Vaishampayan P."/>
        </authorList>
    </citation>
    <scope>NUCLEOTIDE SEQUENCE [LARGE SCALE GENOMIC DNA]</scope>
    <source>
        <strain evidence="3 4">L5</strain>
    </source>
</reference>
<dbReference type="InterPro" id="IPR001173">
    <property type="entry name" value="Glyco_trans_2-like"/>
</dbReference>
<dbReference type="Gene3D" id="3.90.550.10">
    <property type="entry name" value="Spore Coat Polysaccharide Biosynthesis Protein SpsA, Chain A"/>
    <property type="match status" value="1"/>
</dbReference>
<proteinExistence type="inferred from homology"/>
<comment type="similarity">
    <text evidence="1">Belongs to the glycosyltransferase 2 family.</text>
</comment>
<dbReference type="Pfam" id="PF00535">
    <property type="entry name" value="Glycos_transf_2"/>
    <property type="match status" value="1"/>
</dbReference>
<evidence type="ECO:0000313" key="3">
    <source>
        <dbReference type="EMBL" id="RUQ26556.1"/>
    </source>
</evidence>
<dbReference type="Proteomes" id="UP000267430">
    <property type="component" value="Unassembled WGS sequence"/>
</dbReference>